<evidence type="ECO:0000259" key="2">
    <source>
        <dbReference type="Pfam" id="PF16375"/>
    </source>
</evidence>
<dbReference type="InterPro" id="IPR046544">
    <property type="entry name" value="GH146_SB_dom"/>
</dbReference>
<dbReference type="PANTHER" id="PTHR31151:SF0">
    <property type="entry name" value="PROLINE-TRNA LIGASE (DUF1680)"/>
    <property type="match status" value="1"/>
</dbReference>
<dbReference type="InterPro" id="IPR012878">
    <property type="entry name" value="Beta-AFase-like_GH127_cat"/>
</dbReference>
<dbReference type="InterPro" id="IPR032275">
    <property type="entry name" value="DUF4986"/>
</dbReference>
<evidence type="ECO:0000259" key="1">
    <source>
        <dbReference type="Pfam" id="PF07944"/>
    </source>
</evidence>
<dbReference type="InterPro" id="IPR008928">
    <property type="entry name" value="6-hairpin_glycosidase_sf"/>
</dbReference>
<dbReference type="Proteomes" id="UP000290204">
    <property type="component" value="Unassembled WGS sequence"/>
</dbReference>
<dbReference type="GO" id="GO:0016787">
    <property type="term" value="F:hydrolase activity"/>
    <property type="evidence" value="ECO:0007669"/>
    <property type="project" value="UniProtKB-KW"/>
</dbReference>
<evidence type="ECO:0000313" key="6">
    <source>
        <dbReference type="Proteomes" id="UP000290204"/>
    </source>
</evidence>
<dbReference type="Pfam" id="PF20620">
    <property type="entry name" value="DUF6805"/>
    <property type="match status" value="1"/>
</dbReference>
<dbReference type="InterPro" id="IPR049046">
    <property type="entry name" value="Beta-AFase-like_GH127_middle"/>
</dbReference>
<accession>A0A4Q1CMJ3</accession>
<feature type="domain" description="DUF4986" evidence="2">
    <location>
        <begin position="547"/>
        <end position="627"/>
    </location>
</feature>
<evidence type="ECO:0000259" key="4">
    <source>
        <dbReference type="Pfam" id="PF20736"/>
    </source>
</evidence>
<dbReference type="SUPFAM" id="SSF48208">
    <property type="entry name" value="Six-hairpin glycosidases"/>
    <property type="match status" value="1"/>
</dbReference>
<gene>
    <name evidence="5" type="ORF">ESA94_04310</name>
</gene>
<protein>
    <submittedName>
        <fullName evidence="5">Glycosyl hydrolase</fullName>
    </submittedName>
</protein>
<reference evidence="5 6" key="1">
    <citation type="submission" date="2019-01" db="EMBL/GenBank/DDBJ databases">
        <title>Lacibacter sp. strain TTM-7.</title>
        <authorList>
            <person name="Chen W.-M."/>
        </authorList>
    </citation>
    <scope>NUCLEOTIDE SEQUENCE [LARGE SCALE GENOMIC DNA]</scope>
    <source>
        <strain evidence="5 6">TTM-7</strain>
    </source>
</reference>
<dbReference type="Pfam" id="PF07944">
    <property type="entry name" value="Beta-AFase-like_GH127_cat"/>
    <property type="match status" value="1"/>
</dbReference>
<dbReference type="Pfam" id="PF16375">
    <property type="entry name" value="DUF4986"/>
    <property type="match status" value="1"/>
</dbReference>
<dbReference type="AlphaFoldDB" id="A0A4Q1CMJ3"/>
<dbReference type="PANTHER" id="PTHR31151">
    <property type="entry name" value="PROLINE-TRNA LIGASE (DUF1680)"/>
    <property type="match status" value="1"/>
</dbReference>
<dbReference type="OrthoDB" id="9757939at2"/>
<dbReference type="GO" id="GO:0005975">
    <property type="term" value="P:carbohydrate metabolic process"/>
    <property type="evidence" value="ECO:0007669"/>
    <property type="project" value="InterPro"/>
</dbReference>
<sequence>MKARLFFLIVICFQLMGKAQTYKLKTFALSDVRLLNSPFKQAQETDKKYILAMDMDRLLAPFLKEAGIETKTIGYPNWESDGLGGHIGGHYLSALANMYAATGDAEVLRRLNYMIDQLEKCQQKDADGYVGGIPGGKKMWQDVAAGKINAGGFSLNDKWVPLYNIHKLYAGLIDAYSIAGNQKAKTILVKLSDWFYSVASKLTDEQLQTILRSEHGGMNEAFADVAVISGDKRYLELAKRLSHKTILDPLLQQKDALNGLHANTQIPKVIGFARIASIAGDSSWTNAANFFWNTVTQHRTISIGGNSVREHFNPATDFSSMIETKEGPETCNSYNMLKLSKQLFLAHPSATYMDYYERTLYNHILSSQHPDGGFVYFTPVRPRHYRVYSQPQMGMWCCVGTGLENHGKYGELIYARTANDLYVNFFIPSTLNWKEKGLQVKQETAFPYSEETQLKISIKKPQQFAIVFRYPSWIKEGALKVFVNNKAVAVKRNADGYASVTRVWKTDDVLTIKLPMEIKAEFLPDSSSWVSFVRGPIVLAAATDSTGLTGLKANESRNGHIANGPSYPIDDAPMFVTADKKNITSLQPVKGKAFTYTASSFVYPAKYKELQLVPFYTIHDSRYMLYWRYATPAQLETIKEEIRKKEEAKIALEKITVDQVAPGEQQPESDHFFKGEQTESGVHRDGHWRTAKKWFSYELKNADATARTLRITYFGQDRNRLFDIYVNDVLLQTVELNGTKGDQFFDEDYVLPAEVAKQKMIIVKFVAKDKSIAGGIYYVRLLK</sequence>
<name>A0A4Q1CMJ3_9BACT</name>
<keyword evidence="5" id="KW-0378">Hydrolase</keyword>
<feature type="domain" description="Non-reducing end beta-L-arabinofuranosidase-like GH127 catalytic" evidence="1">
    <location>
        <begin position="31"/>
        <end position="411"/>
    </location>
</feature>
<keyword evidence="6" id="KW-1185">Reference proteome</keyword>
<comment type="caution">
    <text evidence="5">The sequence shown here is derived from an EMBL/GenBank/DDBJ whole genome shotgun (WGS) entry which is preliminary data.</text>
</comment>
<dbReference type="EMBL" id="SDHW01000001">
    <property type="protein sequence ID" value="RXK62240.1"/>
    <property type="molecule type" value="Genomic_DNA"/>
</dbReference>
<evidence type="ECO:0000259" key="3">
    <source>
        <dbReference type="Pfam" id="PF20620"/>
    </source>
</evidence>
<organism evidence="5 6">
    <name type="scientific">Lacibacter luteus</name>
    <dbReference type="NCBI Taxonomy" id="2508719"/>
    <lineage>
        <taxon>Bacteria</taxon>
        <taxon>Pseudomonadati</taxon>
        <taxon>Bacteroidota</taxon>
        <taxon>Chitinophagia</taxon>
        <taxon>Chitinophagales</taxon>
        <taxon>Chitinophagaceae</taxon>
        <taxon>Lacibacter</taxon>
    </lineage>
</organism>
<feature type="domain" description="Glycoside hydrolase GH146 substrate-binding" evidence="3">
    <location>
        <begin position="651"/>
        <end position="782"/>
    </location>
</feature>
<proteinExistence type="predicted"/>
<dbReference type="RefSeq" id="WP_129129611.1">
    <property type="nucleotide sequence ID" value="NZ_SDHW01000001.1"/>
</dbReference>
<feature type="domain" description="Non-reducing end beta-L-arabinofuranosidase-like GH127 middle" evidence="4">
    <location>
        <begin position="421"/>
        <end position="516"/>
    </location>
</feature>
<dbReference type="Pfam" id="PF20736">
    <property type="entry name" value="Glyco_hydro127M"/>
    <property type="match status" value="1"/>
</dbReference>
<evidence type="ECO:0000313" key="5">
    <source>
        <dbReference type="EMBL" id="RXK62240.1"/>
    </source>
</evidence>